<name>A0A8S1QMB0_PARPR</name>
<protein>
    <submittedName>
        <fullName evidence="2">Uncharacterized protein</fullName>
    </submittedName>
</protein>
<evidence type="ECO:0000313" key="2">
    <source>
        <dbReference type="EMBL" id="CAD8116211.1"/>
    </source>
</evidence>
<keyword evidence="1" id="KW-0175">Coiled coil</keyword>
<gene>
    <name evidence="2" type="ORF">PPRIM_AZ9-3.1.T1700020</name>
</gene>
<organism evidence="2 3">
    <name type="scientific">Paramecium primaurelia</name>
    <dbReference type="NCBI Taxonomy" id="5886"/>
    <lineage>
        <taxon>Eukaryota</taxon>
        <taxon>Sar</taxon>
        <taxon>Alveolata</taxon>
        <taxon>Ciliophora</taxon>
        <taxon>Intramacronucleata</taxon>
        <taxon>Oligohymenophorea</taxon>
        <taxon>Peniculida</taxon>
        <taxon>Parameciidae</taxon>
        <taxon>Paramecium</taxon>
    </lineage>
</organism>
<evidence type="ECO:0000313" key="3">
    <source>
        <dbReference type="Proteomes" id="UP000688137"/>
    </source>
</evidence>
<feature type="coiled-coil region" evidence="1">
    <location>
        <begin position="97"/>
        <end position="162"/>
    </location>
</feature>
<evidence type="ECO:0000256" key="1">
    <source>
        <dbReference type="SAM" id="Coils"/>
    </source>
</evidence>
<comment type="caution">
    <text evidence="2">The sequence shown here is derived from an EMBL/GenBank/DDBJ whole genome shotgun (WGS) entry which is preliminary data.</text>
</comment>
<dbReference type="EMBL" id="CAJJDM010000179">
    <property type="protein sequence ID" value="CAD8116211.1"/>
    <property type="molecule type" value="Genomic_DNA"/>
</dbReference>
<dbReference type="Proteomes" id="UP000688137">
    <property type="component" value="Unassembled WGS sequence"/>
</dbReference>
<accession>A0A8S1QMB0</accession>
<sequence>MRSQSPLLSPQNYKLTSNLLTPTQKRHISQLSTGFHKTSTPQTEFVHKKKKEFQLQIPQIVSEKQRQFQTVNNYYHRNTSNHLKPSESPSKILFKTGYEQQEEIKRLNQENQNLKEIIKKQEDKLHELGNILEQNQQLKDQLEKLQKENDILLQKNEKDNQNQENI</sequence>
<reference evidence="2" key="1">
    <citation type="submission" date="2021-01" db="EMBL/GenBank/DDBJ databases">
        <authorList>
            <consortium name="Genoscope - CEA"/>
            <person name="William W."/>
        </authorList>
    </citation>
    <scope>NUCLEOTIDE SEQUENCE</scope>
</reference>
<dbReference type="AlphaFoldDB" id="A0A8S1QMB0"/>
<proteinExistence type="predicted"/>
<dbReference type="OMA" id="QFQTVNN"/>
<keyword evidence="3" id="KW-1185">Reference proteome</keyword>